<evidence type="ECO:0000313" key="2">
    <source>
        <dbReference type="Proteomes" id="UP000509702"/>
    </source>
</evidence>
<keyword evidence="1" id="KW-0614">Plasmid</keyword>
<sequence length="171" mass="19201">MEDKMDVAREQTEVFSMRLSAGKAAAFRRLASTEGRDPAEHLEYLAVEAMIAAGLLPPHEVEVHRLREGLVRRFVDAAVRIYAATPRTDITAEAARQIVAEANWLKDYERYKELREIRTINPTFGRRVKLRLNLLTGKQFAVPQPNILSYASHLLPQDDGGPHVLPAGDDS</sequence>
<dbReference type="KEGG" id="aoz:HUE56_06240"/>
<protein>
    <submittedName>
        <fullName evidence="1">Uncharacterized protein</fullName>
    </submittedName>
</protein>
<reference evidence="1 2" key="1">
    <citation type="submission" date="2020-06" db="EMBL/GenBank/DDBJ databases">
        <title>Complete genome of Azosprillum oryzae KACC14407.</title>
        <authorList>
            <person name="Kim M."/>
            <person name="Park Y.-J."/>
            <person name="Shin J.-H."/>
        </authorList>
    </citation>
    <scope>NUCLEOTIDE SEQUENCE [LARGE SCALE GENOMIC DNA]</scope>
    <source>
        <strain evidence="1 2">KACC 14407</strain>
        <plasmid evidence="1 2">unnamed3</plasmid>
    </source>
</reference>
<keyword evidence="2" id="KW-1185">Reference proteome</keyword>
<geneLocation type="plasmid" evidence="1 2">
    <name>unnamed3</name>
</geneLocation>
<dbReference type="RefSeq" id="WP_149198901.1">
    <property type="nucleotide sequence ID" value="NZ_BSOV01000043.1"/>
</dbReference>
<accession>A0A6N1ALZ7</accession>
<proteinExistence type="predicted"/>
<dbReference type="OrthoDB" id="7376350at2"/>
<dbReference type="AlphaFoldDB" id="A0A6N1ALZ7"/>
<name>A0A6N1ALZ7_9PROT</name>
<evidence type="ECO:0000313" key="1">
    <source>
        <dbReference type="EMBL" id="QKS50114.1"/>
    </source>
</evidence>
<dbReference type="EMBL" id="CP054617">
    <property type="protein sequence ID" value="QKS50114.1"/>
    <property type="molecule type" value="Genomic_DNA"/>
</dbReference>
<gene>
    <name evidence="1" type="ORF">HUE56_06240</name>
</gene>
<organism evidence="1 2">
    <name type="scientific">Azospirillum oryzae</name>
    <dbReference type="NCBI Taxonomy" id="286727"/>
    <lineage>
        <taxon>Bacteria</taxon>
        <taxon>Pseudomonadati</taxon>
        <taxon>Pseudomonadota</taxon>
        <taxon>Alphaproteobacteria</taxon>
        <taxon>Rhodospirillales</taxon>
        <taxon>Azospirillaceae</taxon>
        <taxon>Azospirillum</taxon>
    </lineage>
</organism>
<dbReference type="Proteomes" id="UP000509702">
    <property type="component" value="Plasmid unnamed3"/>
</dbReference>